<dbReference type="PROSITE" id="PS50096">
    <property type="entry name" value="IQ"/>
    <property type="match status" value="1"/>
</dbReference>
<organism evidence="2 3">
    <name type="scientific">Ciona savignyi</name>
    <name type="common">Pacific transparent sea squirt</name>
    <dbReference type="NCBI Taxonomy" id="51511"/>
    <lineage>
        <taxon>Eukaryota</taxon>
        <taxon>Metazoa</taxon>
        <taxon>Chordata</taxon>
        <taxon>Tunicata</taxon>
        <taxon>Ascidiacea</taxon>
        <taxon>Phlebobranchia</taxon>
        <taxon>Cionidae</taxon>
        <taxon>Ciona</taxon>
    </lineage>
</organism>
<dbReference type="GeneTree" id="ENSGT00940000154067"/>
<reference evidence="3" key="1">
    <citation type="submission" date="2003-08" db="EMBL/GenBank/DDBJ databases">
        <authorList>
            <person name="Birren B."/>
            <person name="Nusbaum C."/>
            <person name="Abebe A."/>
            <person name="Abouelleil A."/>
            <person name="Adekoya E."/>
            <person name="Ait-zahra M."/>
            <person name="Allen N."/>
            <person name="Allen T."/>
            <person name="An P."/>
            <person name="Anderson M."/>
            <person name="Anderson S."/>
            <person name="Arachchi H."/>
            <person name="Armbruster J."/>
            <person name="Bachantsang P."/>
            <person name="Baldwin J."/>
            <person name="Barry A."/>
            <person name="Bayul T."/>
            <person name="Blitshsteyn B."/>
            <person name="Bloom T."/>
            <person name="Blye J."/>
            <person name="Boguslavskiy L."/>
            <person name="Borowsky M."/>
            <person name="Boukhgalter B."/>
            <person name="Brunache A."/>
            <person name="Butler J."/>
            <person name="Calixte N."/>
            <person name="Calvo S."/>
            <person name="Camarata J."/>
            <person name="Campo K."/>
            <person name="Chang J."/>
            <person name="Cheshatsang Y."/>
            <person name="Citroen M."/>
            <person name="Collymore A."/>
            <person name="Considine T."/>
            <person name="Cook A."/>
            <person name="Cooke P."/>
            <person name="Corum B."/>
            <person name="Cuomo C."/>
            <person name="David R."/>
            <person name="Dawoe T."/>
            <person name="Degray S."/>
            <person name="Dodge S."/>
            <person name="Dooley K."/>
            <person name="Dorje P."/>
            <person name="Dorjee K."/>
            <person name="Dorris L."/>
            <person name="Duffey N."/>
            <person name="Dupes A."/>
            <person name="Elkins T."/>
            <person name="Engels R."/>
            <person name="Erickson J."/>
            <person name="Farina A."/>
            <person name="Faro S."/>
            <person name="Ferreira P."/>
            <person name="Fischer H."/>
            <person name="Fitzgerald M."/>
            <person name="Foley K."/>
            <person name="Gage D."/>
            <person name="Galagan J."/>
            <person name="Gearin G."/>
            <person name="Gnerre S."/>
            <person name="Gnirke A."/>
            <person name="Goyette A."/>
            <person name="Graham J."/>
            <person name="Grandbois E."/>
            <person name="Gyaltsen K."/>
            <person name="Hafez N."/>
            <person name="Hagopian D."/>
            <person name="Hagos B."/>
            <person name="Hall J."/>
            <person name="Hatcher B."/>
            <person name="Heller A."/>
            <person name="Higgins H."/>
            <person name="Honan T."/>
            <person name="Horn A."/>
            <person name="Houde N."/>
            <person name="Hughes L."/>
            <person name="Hulme W."/>
            <person name="Husby E."/>
            <person name="Iliev I."/>
            <person name="Jaffe D."/>
            <person name="Jones C."/>
            <person name="Kamal M."/>
            <person name="Kamat A."/>
            <person name="Kamvysselis M."/>
            <person name="Karlsson E."/>
            <person name="Kells C."/>
            <person name="Kieu A."/>
            <person name="Kisner P."/>
            <person name="Kodira C."/>
            <person name="Kulbokas E."/>
            <person name="Labutti K."/>
            <person name="Lama D."/>
            <person name="Landers T."/>
            <person name="Leger J."/>
            <person name="Levine S."/>
            <person name="Lewis D."/>
            <person name="Lewis T."/>
            <person name="Lindblad-toh K."/>
            <person name="Liu X."/>
            <person name="Lokyitsang T."/>
            <person name="Lokyitsang Y."/>
            <person name="Lucien O."/>
            <person name="Lui A."/>
            <person name="Ma L.J."/>
            <person name="Mabbitt R."/>
            <person name="Macdonald J."/>
            <person name="Maclean C."/>
            <person name="Major J."/>
            <person name="Manning J."/>
            <person name="Marabella R."/>
            <person name="Maru K."/>
            <person name="Matthews C."/>
            <person name="Mauceli E."/>
            <person name="Mccarthy M."/>
            <person name="Mcdonough S."/>
            <person name="Mcghee T."/>
            <person name="Meldrim J."/>
            <person name="Meneus L."/>
            <person name="Mesirov J."/>
            <person name="Mihalev A."/>
            <person name="Mihova T."/>
            <person name="Mikkelsen T."/>
            <person name="Mlenga V."/>
            <person name="Moru K."/>
            <person name="Mozes J."/>
            <person name="Mulrain L."/>
            <person name="Munson G."/>
            <person name="Naylor J."/>
            <person name="Newes C."/>
            <person name="Nguyen C."/>
            <person name="Nguyen N."/>
            <person name="Nguyen T."/>
            <person name="Nicol R."/>
            <person name="Nielsen C."/>
            <person name="Nizzari M."/>
            <person name="Norbu C."/>
            <person name="Norbu N."/>
            <person name="O'donnell P."/>
            <person name="Okoawo O."/>
            <person name="O'leary S."/>
            <person name="Omotosho B."/>
            <person name="O'neill K."/>
            <person name="Osman S."/>
            <person name="Parker S."/>
            <person name="Perrin D."/>
            <person name="Phunkhang P."/>
            <person name="Piqani B."/>
            <person name="Purcell S."/>
            <person name="Rachupka T."/>
            <person name="Ramasamy U."/>
            <person name="Rameau R."/>
            <person name="Ray V."/>
            <person name="Raymond C."/>
            <person name="Retta R."/>
            <person name="Richardson S."/>
            <person name="Rise C."/>
            <person name="Rodriguez J."/>
            <person name="Rogers J."/>
            <person name="Rogov P."/>
            <person name="Rutman M."/>
            <person name="Schupbach R."/>
            <person name="Seaman C."/>
            <person name="Settipalli S."/>
            <person name="Sharpe T."/>
            <person name="Sheridan J."/>
            <person name="Sherpa N."/>
            <person name="Shi J."/>
            <person name="Smirnov S."/>
            <person name="Smith C."/>
            <person name="Sougnez C."/>
            <person name="Spencer B."/>
            <person name="Stalker J."/>
            <person name="Stange-thomann N."/>
            <person name="Stavropoulos S."/>
            <person name="Stetson K."/>
            <person name="Stone C."/>
            <person name="Stone S."/>
            <person name="Stubbs M."/>
            <person name="Talamas J."/>
            <person name="Tchuinga P."/>
            <person name="Tenzing P."/>
            <person name="Tesfaye S."/>
            <person name="Theodore J."/>
            <person name="Thoulutsang Y."/>
            <person name="Topham K."/>
            <person name="Towey S."/>
            <person name="Tsamla T."/>
            <person name="Tsomo N."/>
            <person name="Vallee D."/>
            <person name="Vassiliev H."/>
            <person name="Venkataraman V."/>
            <person name="Vinson J."/>
            <person name="Vo A."/>
            <person name="Wade C."/>
            <person name="Wang S."/>
            <person name="Wangchuk T."/>
            <person name="Wangdi T."/>
            <person name="Whittaker C."/>
            <person name="Wilkinson J."/>
            <person name="Wu Y."/>
            <person name="Wyman D."/>
            <person name="Yadav S."/>
            <person name="Yang S."/>
            <person name="Yang X."/>
            <person name="Yeager S."/>
            <person name="Yee E."/>
            <person name="Young G."/>
            <person name="Zainoun J."/>
            <person name="Zembeck L."/>
            <person name="Zimmer A."/>
            <person name="Zody M."/>
            <person name="Lander E."/>
        </authorList>
    </citation>
    <scope>NUCLEOTIDE SEQUENCE [LARGE SCALE GENOMIC DNA]</scope>
</reference>
<name>H2YYL0_CIOSA</name>
<proteinExistence type="predicted"/>
<dbReference type="GO" id="GO:0005524">
    <property type="term" value="F:ATP binding"/>
    <property type="evidence" value="ECO:0007669"/>
    <property type="project" value="InterPro"/>
</dbReference>
<dbReference type="Gene3D" id="3.40.50.300">
    <property type="entry name" value="P-loop containing nucleotide triphosphate hydrolases"/>
    <property type="match status" value="1"/>
</dbReference>
<keyword evidence="3" id="KW-1185">Reference proteome</keyword>
<dbReference type="PANTHER" id="PTHR14690">
    <property type="entry name" value="IQ MOTIF CONTAINING WITH AAA DOMAIN 1"/>
    <property type="match status" value="1"/>
</dbReference>
<accession>H2YYL0</accession>
<dbReference type="InterPro" id="IPR003959">
    <property type="entry name" value="ATPase_AAA_core"/>
</dbReference>
<dbReference type="InterPro" id="IPR027417">
    <property type="entry name" value="P-loop_NTPase"/>
</dbReference>
<dbReference type="GO" id="GO:0016887">
    <property type="term" value="F:ATP hydrolysis activity"/>
    <property type="evidence" value="ECO:0007669"/>
    <property type="project" value="InterPro"/>
</dbReference>
<dbReference type="PANTHER" id="PTHR14690:SF0">
    <property type="entry name" value="IQ MOTIF CONTAINING WITH AAA DOMAIN 1"/>
    <property type="match status" value="1"/>
</dbReference>
<feature type="domain" description="ATPase AAA-type core" evidence="1">
    <location>
        <begin position="451"/>
        <end position="525"/>
    </location>
</feature>
<dbReference type="SUPFAM" id="SSF52540">
    <property type="entry name" value="P-loop containing nucleoside triphosphate hydrolases"/>
    <property type="match status" value="1"/>
</dbReference>
<evidence type="ECO:0000259" key="1">
    <source>
        <dbReference type="Pfam" id="PF00004"/>
    </source>
</evidence>
<sequence>TYNQFWKEANSTINDLLVQEIPAEPLKPEKDRLTVFQKLATLYIKYVQIFRKLESSYDQVVHPQKRRILRQVLDGTMGRLLEVKDEMVNLEFSEFHYFDDILSDLKLTPNDIEIPIPKYFLHERKKVLQEREQVLGKILAKMGPTDREAKKMSLEEAIRLVQIHERARQGRLRAKFMREIRLEEEREKLAAQRGAPTLDPDVAATRIQKIWKGFIQRKVTRREREEEMVFIGMVCDGFRKEVKTKKITPQAFAEKTEVDRRITQEENEVEYQQALVTIKEKIRQVEGPDIKETMQDQIRQWFIECRDATGKFPDYPDEEDGGSSLLFKEKTPEEASFASAGRLLPRERSLGKKAKKGKKEMVAAVLCVNLDGKSRFVRNTHSSIAPSKRNICVSISAHCQTHFSVWRNRDEAANFQQKHDGVLIKEDKRVEVESEIRIQVVHENIPQIKSLLLAGPRGVGKKMLMKSICTETGANLFDLTAQNIAGKYPGKSGLAMLIHMVTKVAKQLQPSVIFIGEAEKTFIKKAPKGDK</sequence>
<protein>
    <recommendedName>
        <fullName evidence="1">ATPase AAA-type core domain-containing protein</fullName>
    </recommendedName>
</protein>
<dbReference type="Proteomes" id="UP000007875">
    <property type="component" value="Unassembled WGS sequence"/>
</dbReference>
<reference evidence="2" key="2">
    <citation type="submission" date="2025-08" db="UniProtKB">
        <authorList>
            <consortium name="Ensembl"/>
        </authorList>
    </citation>
    <scope>IDENTIFICATION</scope>
</reference>
<evidence type="ECO:0000313" key="2">
    <source>
        <dbReference type="Ensembl" id="ENSCSAVP00000010421.1"/>
    </source>
</evidence>
<reference evidence="2" key="3">
    <citation type="submission" date="2025-09" db="UniProtKB">
        <authorList>
            <consortium name="Ensembl"/>
        </authorList>
    </citation>
    <scope>IDENTIFICATION</scope>
</reference>
<dbReference type="AlphaFoldDB" id="H2YYL0"/>
<dbReference type="InterPro" id="IPR052267">
    <property type="entry name" value="N-DRC_Component"/>
</dbReference>
<evidence type="ECO:0000313" key="3">
    <source>
        <dbReference type="Proteomes" id="UP000007875"/>
    </source>
</evidence>
<dbReference type="Ensembl" id="ENSCSAVT00000010547.1">
    <property type="protein sequence ID" value="ENSCSAVP00000010421.1"/>
    <property type="gene ID" value="ENSCSAVG00000006140.1"/>
</dbReference>
<dbReference type="Pfam" id="PF00004">
    <property type="entry name" value="AAA"/>
    <property type="match status" value="1"/>
</dbReference>